<proteinExistence type="predicted"/>
<evidence type="ECO:0000313" key="1">
    <source>
        <dbReference type="EMBL" id="BCR98830.1"/>
    </source>
</evidence>
<evidence type="ECO:0000313" key="2">
    <source>
        <dbReference type="Proteomes" id="UP000661280"/>
    </source>
</evidence>
<dbReference type="RefSeq" id="XP_041542593.1">
    <property type="nucleotide sequence ID" value="XM_041688849.1"/>
</dbReference>
<accession>A0A7R7W9K4</accession>
<sequence length="52" mass="5987">MDLTSGAMVKAKSFNGRLFAERQTSPSAGDRNRRVQWWKEEEEVAEWASNLD</sequence>
<reference evidence="1" key="2">
    <citation type="submission" date="2021-02" db="EMBL/GenBank/DDBJ databases">
        <title>Aspergillus luchuensis mut. kawachii IFO 4304 genome sequence.</title>
        <authorList>
            <person name="Mori K."/>
            <person name="Kadooka C."/>
            <person name="Goto M."/>
            <person name="Futagami T."/>
        </authorList>
    </citation>
    <scope>NUCLEOTIDE SEQUENCE</scope>
    <source>
        <strain evidence="1">IFO 4308</strain>
    </source>
</reference>
<dbReference type="Proteomes" id="UP000661280">
    <property type="component" value="Chromosome 4"/>
</dbReference>
<gene>
    <name evidence="1" type="ORF">AKAW2_40513A</name>
</gene>
<organism evidence="1 2">
    <name type="scientific">Aspergillus kawachii</name>
    <name type="common">White koji mold</name>
    <name type="synonym">Aspergillus awamori var. kawachi</name>
    <dbReference type="NCBI Taxonomy" id="1069201"/>
    <lineage>
        <taxon>Eukaryota</taxon>
        <taxon>Fungi</taxon>
        <taxon>Dikarya</taxon>
        <taxon>Ascomycota</taxon>
        <taxon>Pezizomycotina</taxon>
        <taxon>Eurotiomycetes</taxon>
        <taxon>Eurotiomycetidae</taxon>
        <taxon>Eurotiales</taxon>
        <taxon>Aspergillaceae</taxon>
        <taxon>Aspergillus</taxon>
        <taxon>Aspergillus subgen. Circumdati</taxon>
    </lineage>
</organism>
<dbReference type="EMBL" id="AP024428">
    <property type="protein sequence ID" value="BCR98830.1"/>
    <property type="molecule type" value="Genomic_DNA"/>
</dbReference>
<reference evidence="1" key="1">
    <citation type="submission" date="2021-01" db="EMBL/GenBank/DDBJ databases">
        <authorList>
            <consortium name="Aspergillus luchuensis mut. kawachii IFO 4304 genome sequencing consortium"/>
            <person name="Kazuki M."/>
            <person name="Futagami T."/>
        </authorList>
    </citation>
    <scope>NUCLEOTIDE SEQUENCE</scope>
    <source>
        <strain evidence="1">IFO 4308</strain>
    </source>
</reference>
<dbReference type="GeneID" id="64960152"/>
<dbReference type="AlphaFoldDB" id="A0A7R7W9K4"/>
<protein>
    <submittedName>
        <fullName evidence="1">Uncharacterized protein</fullName>
    </submittedName>
</protein>
<keyword evidence="2" id="KW-1185">Reference proteome</keyword>
<dbReference type="KEGG" id="aluc:AKAW2_40513A"/>
<name>A0A7R7W9K4_ASPKA</name>